<comment type="caution">
    <text evidence="3">The sequence shown here is derived from an EMBL/GenBank/DDBJ whole genome shotgun (WGS) entry which is preliminary data.</text>
</comment>
<organism evidence="3 4">
    <name type="scientific">Bacteroides xylanisolvens</name>
    <dbReference type="NCBI Taxonomy" id="371601"/>
    <lineage>
        <taxon>Bacteria</taxon>
        <taxon>Pseudomonadati</taxon>
        <taxon>Bacteroidota</taxon>
        <taxon>Bacteroidia</taxon>
        <taxon>Bacteroidales</taxon>
        <taxon>Bacteroidaceae</taxon>
        <taxon>Bacteroides</taxon>
    </lineage>
</organism>
<dbReference type="PANTHER" id="PTHR43245">
    <property type="entry name" value="BIFUNCTIONAL POLYMYXIN RESISTANCE PROTEIN ARNA"/>
    <property type="match status" value="1"/>
</dbReference>
<dbReference type="AlphaFoldDB" id="A0A3E4NGI2"/>
<evidence type="ECO:0000313" key="4">
    <source>
        <dbReference type="Proteomes" id="UP000261210"/>
    </source>
</evidence>
<dbReference type="InterPro" id="IPR001509">
    <property type="entry name" value="Epimerase_deHydtase"/>
</dbReference>
<dbReference type="EMBL" id="WDCG01000010">
    <property type="protein sequence ID" value="KAB6423431.1"/>
    <property type="molecule type" value="Genomic_DNA"/>
</dbReference>
<evidence type="ECO:0000313" key="5">
    <source>
        <dbReference type="Proteomes" id="UP000471447"/>
    </source>
</evidence>
<sequence length="373" mass="43935">MDKKKVLLLGGTGTLSMGVLKEALNKGWDITVLNRGIHKKHIPDSVHRIIGDFKKVETWKEALHSCNFDVVVDFLSRNPADISRVFPILKNNCKQYIFISSACVYRRNEEDFPIKEDSPKPNMNWDYNVEKYNSEKELVKLSQNASCYYTIIRPYITYDDERIPFGIAPSYKYHRTIIERLKNGKPMFVWNEGNNITTLTYISDFAKGVVGLFSNNAAINEDFHITSDYQYTWNEFWSIFLAKLNLKSTIYHVDAKDITKYMPSEKQLLMGDRGLDASFDNKKIKKAVPSLTFEFNLEKGIDNLIKYYNELDSWNYDYRYDAMIDKMLAKQSPRCFYIKYEKAYRSSWLIYHIYRYLPYKMANKLCRVIKINQ</sequence>
<protein>
    <submittedName>
        <fullName evidence="3">NAD-dependent epimerase/dehydratase family protein</fullName>
    </submittedName>
</protein>
<reference evidence="2 5" key="2">
    <citation type="journal article" date="2019" name="Nat. Med.">
        <title>A library of human gut bacterial isolates paired with longitudinal multiomics data enables mechanistic microbiome research.</title>
        <authorList>
            <person name="Poyet M."/>
            <person name="Groussin M."/>
            <person name="Gibbons S.M."/>
            <person name="Avila-Pacheco J."/>
            <person name="Jiang X."/>
            <person name="Kearney S.M."/>
            <person name="Perrotta A.R."/>
            <person name="Berdy B."/>
            <person name="Zhao S."/>
            <person name="Lieberman T.D."/>
            <person name="Swanson P.K."/>
            <person name="Smith M."/>
            <person name="Roesemann S."/>
            <person name="Alexander J.E."/>
            <person name="Rich S.A."/>
            <person name="Livny J."/>
            <person name="Vlamakis H."/>
            <person name="Clish C."/>
            <person name="Bullock K."/>
            <person name="Deik A."/>
            <person name="Scott J."/>
            <person name="Pierce K.A."/>
            <person name="Xavier R.J."/>
            <person name="Alm E.J."/>
        </authorList>
    </citation>
    <scope>NUCLEOTIDE SEQUENCE [LARGE SCALE GENOMIC DNA]</scope>
    <source>
        <strain evidence="2 5">BIOML-A7</strain>
    </source>
</reference>
<feature type="domain" description="NAD-dependent epimerase/dehydratase" evidence="1">
    <location>
        <begin position="6"/>
        <end position="223"/>
    </location>
</feature>
<evidence type="ECO:0000259" key="1">
    <source>
        <dbReference type="Pfam" id="PF01370"/>
    </source>
</evidence>
<gene>
    <name evidence="3" type="ORF">DXD03_10065</name>
    <name evidence="2" type="ORF">GAZ26_11475</name>
</gene>
<dbReference type="EMBL" id="QSQU01000012">
    <property type="protein sequence ID" value="RGK63111.1"/>
    <property type="molecule type" value="Genomic_DNA"/>
</dbReference>
<dbReference type="Proteomes" id="UP000471447">
    <property type="component" value="Unassembled WGS sequence"/>
</dbReference>
<name>A0A3E4NGI2_9BACE</name>
<dbReference type="Gene3D" id="3.40.50.720">
    <property type="entry name" value="NAD(P)-binding Rossmann-like Domain"/>
    <property type="match status" value="1"/>
</dbReference>
<reference evidence="3 4" key="1">
    <citation type="submission" date="2018-08" db="EMBL/GenBank/DDBJ databases">
        <title>A genome reference for cultivated species of the human gut microbiota.</title>
        <authorList>
            <person name="Zou Y."/>
            <person name="Xue W."/>
            <person name="Luo G."/>
        </authorList>
    </citation>
    <scope>NUCLEOTIDE SEQUENCE [LARGE SCALE GENOMIC DNA]</scope>
    <source>
        <strain evidence="3 4">TF10-34</strain>
    </source>
</reference>
<proteinExistence type="predicted"/>
<dbReference type="RefSeq" id="WP_117683850.1">
    <property type="nucleotide sequence ID" value="NZ_DAWCUS010000003.1"/>
</dbReference>
<dbReference type="InterPro" id="IPR036291">
    <property type="entry name" value="NAD(P)-bd_dom_sf"/>
</dbReference>
<accession>A0A3E4NGI2</accession>
<dbReference type="Pfam" id="PF01370">
    <property type="entry name" value="Epimerase"/>
    <property type="match status" value="1"/>
</dbReference>
<dbReference type="SUPFAM" id="SSF51735">
    <property type="entry name" value="NAD(P)-binding Rossmann-fold domains"/>
    <property type="match status" value="1"/>
</dbReference>
<dbReference type="Proteomes" id="UP000261210">
    <property type="component" value="Unassembled WGS sequence"/>
</dbReference>
<evidence type="ECO:0000313" key="3">
    <source>
        <dbReference type="EMBL" id="RGK63111.1"/>
    </source>
</evidence>
<dbReference type="InterPro" id="IPR050177">
    <property type="entry name" value="Lipid_A_modif_metabolic_enz"/>
</dbReference>
<evidence type="ECO:0000313" key="2">
    <source>
        <dbReference type="EMBL" id="KAB6423431.1"/>
    </source>
</evidence>